<keyword evidence="2" id="KW-1185">Reference proteome</keyword>
<comment type="caution">
    <text evidence="1">The sequence shown here is derived from an EMBL/GenBank/DDBJ whole genome shotgun (WGS) entry which is preliminary data.</text>
</comment>
<reference evidence="1" key="1">
    <citation type="submission" date="2023-04" db="EMBL/GenBank/DDBJ databases">
        <title>Draft Genome sequencing of Naganishia species isolated from polar environments using Oxford Nanopore Technology.</title>
        <authorList>
            <person name="Leo P."/>
            <person name="Venkateswaran K."/>
        </authorList>
    </citation>
    <scope>NUCLEOTIDE SEQUENCE</scope>
    <source>
        <strain evidence="1">MNA-CCFEE 5262</strain>
    </source>
</reference>
<organism evidence="1 2">
    <name type="scientific">Naganishia adeliensis</name>
    <dbReference type="NCBI Taxonomy" id="92952"/>
    <lineage>
        <taxon>Eukaryota</taxon>
        <taxon>Fungi</taxon>
        <taxon>Dikarya</taxon>
        <taxon>Basidiomycota</taxon>
        <taxon>Agaricomycotina</taxon>
        <taxon>Tremellomycetes</taxon>
        <taxon>Filobasidiales</taxon>
        <taxon>Filobasidiaceae</taxon>
        <taxon>Naganishia</taxon>
    </lineage>
</organism>
<proteinExistence type="predicted"/>
<gene>
    <name evidence="1" type="ORF">QFC20_002552</name>
</gene>
<dbReference type="EMBL" id="JASBWS010000018">
    <property type="protein sequence ID" value="KAJ9111577.1"/>
    <property type="molecule type" value="Genomic_DNA"/>
</dbReference>
<evidence type="ECO:0000313" key="1">
    <source>
        <dbReference type="EMBL" id="KAJ9111577.1"/>
    </source>
</evidence>
<evidence type="ECO:0000313" key="2">
    <source>
        <dbReference type="Proteomes" id="UP001230649"/>
    </source>
</evidence>
<name>A0ACC2WIV9_9TREE</name>
<sequence length="1265" mass="140597">MNSYPHEFLSHPLPLMFVAGITDTTNTRARNDSITSQGHGEAAPGNPNTSTDQTSTGVGSTLNQSPTQPDNQPDTNDPFNSLAANLRTAFSAFSEKPNVWKQGYRLDRSEAAGSRRGSREDPAAERTRLFRVLVVDKNVRIPPRKARPPPPTATAAPPPQNPSLYPSIPAPLTAHSPLSPLTPTSPTYPDGIMNPSWIRKNEDHVPCVIVLFLRLPAVGGTQEKEEGDAGKRQAGVDDALAVEIGERRKKWVERVPGVKVTVVLMASKDMLDDPALDTRLSAIRRQSGLDTKSSLYVLTPVAADDLDDFVQSLQQAVYPHAMDLFATHYRANRKKRAKLPANPQAVPYPATAPPGGRPLNTQGWAARYDYKAGWWAEGRGDVDLARRHYEDAWQALCYLFGVKDALPPRTKRWLEAKVLADCIAVKICRLAFYRNDPPAALSFFHQHLNKFGEFSVAWGIGKDSFEFWSWIGRQYRMFAELLELVVAHGLKIQAPLPAYAVPNTLASGGNTTEEVLVSAVKPLLVLQNPGYYYYTAGNCAVQRKVMFERAIASEVGTLLVVFGGCCDGLRPGRQSKASQASTTAINNEKKVDHTGIIVELYTKAYNLLQARPGKNRLALYIAYRIAETQSEGGQYEEAMTFLRKIAHVYEEEQWNPIVWSIRSLWYECAQRTGTADDAAGLLLEMMVPYGSERPEDPRQYQEDLDVLLKTTAPSSADPIKIIQPSANALVRIQAGLLRSEAIVNTDIPFLIELYAPENVQFERLQFNSFCIEFSNGKTCRVDHTESSESNGCTDLGEVEDEVHTTQADLSFSPGEIKLFRGTVRSSDTGPLEFREAALVIARNSWTIHLANKGGDIPAPVYLEDLDDEVYPSINILPRPLDLDIQLDHRSEAFATETIGFVVNVTSSERKPLKLSYEIEAIQAKIMPTDEPQAEYQDSSGRLDFGQVKLGEMISKPISLRYVDAGDHQLRITFYADLAEDPTDRVDVTCTKTTTISISIPFQANNLSRYDPSSTPPISLLSPERLKPDFFEKIGQAIFYTRILQNTNVDLTIHNIEYTHTDDMNSRLAQTSLDICKFPDDWEPGLLYGIMNCYDVALRSRPPAQGESSEDATAGFLDISWSRKHAKDTTIDHFICPVPALGYTPKDSVQAVIKSPPFVTQYSSFQWQLEVTNLHPTIPAKNLSIQTEITEGFSWTGSRHVAVPTLMPFQQFKYAFSAIPMASPGMHPLPRVRLLQAETEILREVPIQTKNDVNSEGAVRVFVKPL</sequence>
<dbReference type="Proteomes" id="UP001230649">
    <property type="component" value="Unassembled WGS sequence"/>
</dbReference>
<accession>A0ACC2WIV9</accession>
<protein>
    <submittedName>
        <fullName evidence="1">Uncharacterized protein</fullName>
    </submittedName>
</protein>